<dbReference type="AlphaFoldDB" id="A0AAW0EEK4"/>
<keyword evidence="3" id="KW-1185">Reference proteome</keyword>
<dbReference type="Proteomes" id="UP001362999">
    <property type="component" value="Unassembled WGS sequence"/>
</dbReference>
<feature type="compositionally biased region" description="Basic and acidic residues" evidence="1">
    <location>
        <begin position="56"/>
        <end position="70"/>
    </location>
</feature>
<organism evidence="2 3">
    <name type="scientific">Favolaschia claudopus</name>
    <dbReference type="NCBI Taxonomy" id="2862362"/>
    <lineage>
        <taxon>Eukaryota</taxon>
        <taxon>Fungi</taxon>
        <taxon>Dikarya</taxon>
        <taxon>Basidiomycota</taxon>
        <taxon>Agaricomycotina</taxon>
        <taxon>Agaricomycetes</taxon>
        <taxon>Agaricomycetidae</taxon>
        <taxon>Agaricales</taxon>
        <taxon>Marasmiineae</taxon>
        <taxon>Mycenaceae</taxon>
        <taxon>Favolaschia</taxon>
    </lineage>
</organism>
<dbReference type="EMBL" id="JAWWNJ010000002">
    <property type="protein sequence ID" value="KAK7062508.1"/>
    <property type="molecule type" value="Genomic_DNA"/>
</dbReference>
<comment type="caution">
    <text evidence="2">The sequence shown here is derived from an EMBL/GenBank/DDBJ whole genome shotgun (WGS) entry which is preliminary data.</text>
</comment>
<gene>
    <name evidence="2" type="ORF">R3P38DRAFT_2758725</name>
</gene>
<accession>A0AAW0EEK4</accession>
<feature type="compositionally biased region" description="Basic and acidic residues" evidence="1">
    <location>
        <begin position="80"/>
        <end position="105"/>
    </location>
</feature>
<evidence type="ECO:0000256" key="1">
    <source>
        <dbReference type="SAM" id="MobiDB-lite"/>
    </source>
</evidence>
<name>A0AAW0EEK4_9AGAR</name>
<proteinExistence type="predicted"/>
<evidence type="ECO:0000313" key="3">
    <source>
        <dbReference type="Proteomes" id="UP001362999"/>
    </source>
</evidence>
<reference evidence="2 3" key="1">
    <citation type="journal article" date="2024" name="J Genomics">
        <title>Draft genome sequencing and assembly of Favolaschia claudopus CIRM-BRFM 2984 isolated from oak limbs.</title>
        <authorList>
            <person name="Navarro D."/>
            <person name="Drula E."/>
            <person name="Chaduli D."/>
            <person name="Cazenave R."/>
            <person name="Ahrendt S."/>
            <person name="Wang J."/>
            <person name="Lipzen A."/>
            <person name="Daum C."/>
            <person name="Barry K."/>
            <person name="Grigoriev I.V."/>
            <person name="Favel A."/>
            <person name="Rosso M.N."/>
            <person name="Martin F."/>
        </authorList>
    </citation>
    <scope>NUCLEOTIDE SEQUENCE [LARGE SCALE GENOMIC DNA]</scope>
    <source>
        <strain evidence="2 3">CIRM-BRFM 2984</strain>
    </source>
</reference>
<protein>
    <submittedName>
        <fullName evidence="2">Uncharacterized protein</fullName>
    </submittedName>
</protein>
<evidence type="ECO:0000313" key="2">
    <source>
        <dbReference type="EMBL" id="KAK7062508.1"/>
    </source>
</evidence>
<feature type="compositionally biased region" description="Basic and acidic residues" evidence="1">
    <location>
        <begin position="112"/>
        <end position="121"/>
    </location>
</feature>
<feature type="region of interest" description="Disordered" evidence="1">
    <location>
        <begin position="1"/>
        <end position="123"/>
    </location>
</feature>
<sequence>MAAKIYNVERSENENKDAWEGERSEEKKRGGEGEEMKSYSEEEEGVENGAPLRVWPYKEKMRVDVGGETRRMRREKKKAGREWQRTFPRAAEKDGEAVERQEKGKGRTSRGRGNEKEEKQNETTTHLLTAVLNDPWLPVYPLSHQTCSETYKLPPGPFTYSRRAKVYEEMREAVRTRCSWVQYSTKVASVEKERKFKAAAASKLSVSWRVKDTQRLDSQYTVESRETERRRDYKFETAEKFWITVDSVGEGVS</sequence>
<feature type="compositionally biased region" description="Basic and acidic residues" evidence="1">
    <location>
        <begin position="7"/>
        <end position="40"/>
    </location>
</feature>